<dbReference type="EMBL" id="CP091092">
    <property type="protein sequence ID" value="WFN36653.1"/>
    <property type="molecule type" value="Genomic_DNA"/>
</dbReference>
<dbReference type="Proteomes" id="UP001218895">
    <property type="component" value="Chromosome"/>
</dbReference>
<keyword evidence="1" id="KW-0812">Transmembrane</keyword>
<dbReference type="InterPro" id="IPR011047">
    <property type="entry name" value="Quinoprotein_ADH-like_sf"/>
</dbReference>
<reference evidence="3" key="1">
    <citation type="submission" date="2022-01" db="EMBL/GenBank/DDBJ databases">
        <title>Complete genome of Methanomicrobium antiquum DSM 21220.</title>
        <authorList>
            <person name="Chen S.-C."/>
            <person name="You Y.-T."/>
            <person name="Zhou Y.-Z."/>
            <person name="Lai M.-C."/>
        </authorList>
    </citation>
    <scope>NUCLEOTIDE SEQUENCE</scope>
    <source>
        <strain evidence="3">DSM 21220</strain>
    </source>
</reference>
<gene>
    <name evidence="3" type="ORF">L1994_10995</name>
</gene>
<dbReference type="InterPro" id="IPR002372">
    <property type="entry name" value="PQQ_rpt_dom"/>
</dbReference>
<evidence type="ECO:0000313" key="3">
    <source>
        <dbReference type="EMBL" id="WFN36653.1"/>
    </source>
</evidence>
<feature type="domain" description="Bulb-type lectin" evidence="2">
    <location>
        <begin position="1"/>
        <end position="120"/>
    </location>
</feature>
<dbReference type="PROSITE" id="PS50927">
    <property type="entry name" value="BULB_LECTIN"/>
    <property type="match status" value="1"/>
</dbReference>
<dbReference type="InterPro" id="IPR015943">
    <property type="entry name" value="WD40/YVTN_repeat-like_dom_sf"/>
</dbReference>
<keyword evidence="1" id="KW-0472">Membrane</keyword>
<evidence type="ECO:0000259" key="2">
    <source>
        <dbReference type="PROSITE" id="PS50927"/>
    </source>
</evidence>
<name>A0AAF0FUB6_9EURY</name>
<dbReference type="KEGG" id="manq:L1994_10995"/>
<dbReference type="PANTHER" id="PTHR34512">
    <property type="entry name" value="CELL SURFACE PROTEIN"/>
    <property type="match status" value="1"/>
</dbReference>
<accession>A0AAF0FUB6</accession>
<proteinExistence type="predicted"/>
<dbReference type="Pfam" id="PF13360">
    <property type="entry name" value="PQQ_2"/>
    <property type="match status" value="1"/>
</dbReference>
<dbReference type="Gene3D" id="2.130.10.10">
    <property type="entry name" value="YVTN repeat-like/Quinoprotein amine dehydrogenase"/>
    <property type="match status" value="1"/>
</dbReference>
<dbReference type="InterPro" id="IPR001480">
    <property type="entry name" value="Bulb-type_lectin_dom"/>
</dbReference>
<dbReference type="RefSeq" id="WP_278099488.1">
    <property type="nucleotide sequence ID" value="NZ_CP091092.1"/>
</dbReference>
<dbReference type="AlphaFoldDB" id="A0AAF0FUB6"/>
<dbReference type="SUPFAM" id="SSF50998">
    <property type="entry name" value="Quinoprotein alcohol dehydrogenase-like"/>
    <property type="match status" value="1"/>
</dbReference>
<organism evidence="3 4">
    <name type="scientific">Methanomicrobium antiquum</name>
    <dbReference type="NCBI Taxonomy" id="487686"/>
    <lineage>
        <taxon>Archaea</taxon>
        <taxon>Methanobacteriati</taxon>
        <taxon>Methanobacteriota</taxon>
        <taxon>Stenosarchaea group</taxon>
        <taxon>Methanomicrobia</taxon>
        <taxon>Methanomicrobiales</taxon>
        <taxon>Methanomicrobiaceae</taxon>
        <taxon>Methanomicrobium</taxon>
    </lineage>
</organism>
<protein>
    <submittedName>
        <fullName evidence="3">PQQ-binding-like beta-propeller repeat protein</fullName>
    </submittedName>
</protein>
<dbReference type="PANTHER" id="PTHR34512:SF30">
    <property type="entry name" value="OUTER MEMBRANE PROTEIN ASSEMBLY FACTOR BAMB"/>
    <property type="match status" value="1"/>
</dbReference>
<keyword evidence="4" id="KW-1185">Reference proteome</keyword>
<evidence type="ECO:0000313" key="4">
    <source>
        <dbReference type="Proteomes" id="UP001218895"/>
    </source>
</evidence>
<sequence>MFIKPGYSPKFLIFLILIAVIIIPAQALSPLWVSNLTEIDQNIQDTGGHSLEFLAISDDGSSVATATFDGSIYFIDESGIVFWNKTARNENSEILALSLSPDGNYLVISDAGSSPASNPKKRLTLLNRQGEELWNHSIRTFIYNLAVSSDGLYSVFGSHENITCVNRNGSIMWNHPVISPVISLDISDDCEYIVAVTENGGVFCLNQSGSILWENKFLESCDIKISDDGNYVCLSSPSQRRLYFLDNIGNILWNKTLPQGTKFAESKISYNGEEIVLRTTKAVSGYNQSGGLRWNYITKYQQTLPHPISATVFSLSKNGRHSVFAMGESLILLNDKGNETGTFSCDNRIKGVAISSEGTGIVAITDNELYYFCNPDAGLKGLTDLSSDTKQSDVIPDEKSPLKQTKQSPIPLFTVIFSAGLVSLFMKRRNRTAKK</sequence>
<evidence type="ECO:0000256" key="1">
    <source>
        <dbReference type="SAM" id="Phobius"/>
    </source>
</evidence>
<dbReference type="GeneID" id="79950932"/>
<feature type="transmembrane region" description="Helical" evidence="1">
    <location>
        <begin position="409"/>
        <end position="426"/>
    </location>
</feature>
<keyword evidence="1" id="KW-1133">Transmembrane helix</keyword>